<evidence type="ECO:0000313" key="3">
    <source>
        <dbReference type="Proteomes" id="UP000821837"/>
    </source>
</evidence>
<dbReference type="VEuPathDB" id="VectorBase:RSAN_054534"/>
<comment type="caution">
    <text evidence="2">The sequence shown here is derived from an EMBL/GenBank/DDBJ whole genome shotgun (WGS) entry which is preliminary data.</text>
</comment>
<dbReference type="PANTHER" id="PTHR33964:SF1">
    <property type="entry name" value="RE45066P"/>
    <property type="match status" value="1"/>
</dbReference>
<keyword evidence="1" id="KW-0732">Signal</keyword>
<organism evidence="2 3">
    <name type="scientific">Rhipicephalus sanguineus</name>
    <name type="common">Brown dog tick</name>
    <name type="synonym">Ixodes sanguineus</name>
    <dbReference type="NCBI Taxonomy" id="34632"/>
    <lineage>
        <taxon>Eukaryota</taxon>
        <taxon>Metazoa</taxon>
        <taxon>Ecdysozoa</taxon>
        <taxon>Arthropoda</taxon>
        <taxon>Chelicerata</taxon>
        <taxon>Arachnida</taxon>
        <taxon>Acari</taxon>
        <taxon>Parasitiformes</taxon>
        <taxon>Ixodida</taxon>
        <taxon>Ixodoidea</taxon>
        <taxon>Ixodidae</taxon>
        <taxon>Rhipicephalinae</taxon>
        <taxon>Rhipicephalus</taxon>
        <taxon>Rhipicephalus</taxon>
    </lineage>
</organism>
<dbReference type="OMA" id="ACGTEFI"/>
<keyword evidence="3" id="KW-1185">Reference proteome</keyword>
<reference evidence="2" key="1">
    <citation type="journal article" date="2020" name="Cell">
        <title>Large-Scale Comparative Analyses of Tick Genomes Elucidate Their Genetic Diversity and Vector Capacities.</title>
        <authorList>
            <consortium name="Tick Genome and Microbiome Consortium (TIGMIC)"/>
            <person name="Jia N."/>
            <person name="Wang J."/>
            <person name="Shi W."/>
            <person name="Du L."/>
            <person name="Sun Y."/>
            <person name="Zhan W."/>
            <person name="Jiang J.F."/>
            <person name="Wang Q."/>
            <person name="Zhang B."/>
            <person name="Ji P."/>
            <person name="Bell-Sakyi L."/>
            <person name="Cui X.M."/>
            <person name="Yuan T.T."/>
            <person name="Jiang B.G."/>
            <person name="Yang W.F."/>
            <person name="Lam T.T."/>
            <person name="Chang Q.C."/>
            <person name="Ding S.J."/>
            <person name="Wang X.J."/>
            <person name="Zhu J.G."/>
            <person name="Ruan X.D."/>
            <person name="Zhao L."/>
            <person name="Wei J.T."/>
            <person name="Ye R.Z."/>
            <person name="Que T.C."/>
            <person name="Du C.H."/>
            <person name="Zhou Y.H."/>
            <person name="Cheng J.X."/>
            <person name="Dai P.F."/>
            <person name="Guo W.B."/>
            <person name="Han X.H."/>
            <person name="Huang E.J."/>
            <person name="Li L.F."/>
            <person name="Wei W."/>
            <person name="Gao Y.C."/>
            <person name="Liu J.Z."/>
            <person name="Shao H.Z."/>
            <person name="Wang X."/>
            <person name="Wang C.C."/>
            <person name="Yang T.C."/>
            <person name="Huo Q.B."/>
            <person name="Li W."/>
            <person name="Chen H.Y."/>
            <person name="Chen S.E."/>
            <person name="Zhou L.G."/>
            <person name="Ni X.B."/>
            <person name="Tian J.H."/>
            <person name="Sheng Y."/>
            <person name="Liu T."/>
            <person name="Pan Y.S."/>
            <person name="Xia L.Y."/>
            <person name="Li J."/>
            <person name="Zhao F."/>
            <person name="Cao W.C."/>
        </authorList>
    </citation>
    <scope>NUCLEOTIDE SEQUENCE</scope>
    <source>
        <strain evidence="2">Rsan-2018</strain>
    </source>
</reference>
<dbReference type="OrthoDB" id="6476538at2759"/>
<dbReference type="Proteomes" id="UP000821837">
    <property type="component" value="Chromosome 11"/>
</dbReference>
<sequence>MRYLLTLIVCAALGPLLSAGAKYVRDNPDCGDDAIDACGTEFICFGHEPRLPENETHLAESCKRQLKGIDCANEYSERCLLGFFRGSAVTALITLQEETERKCDATHPDHKRYLKSAPCLNKAGDRIHKCVHNFRDDLYRIALKAPPKQKIRYACCEYSKMYSCKQTSLTENCKDPKAIQYVRESAEYVLHNLVKVFCGRYESGSEECNALDKLPALDANENAPKSFILLLKSFAAAVP</sequence>
<reference evidence="2" key="2">
    <citation type="submission" date="2021-09" db="EMBL/GenBank/DDBJ databases">
        <authorList>
            <person name="Jia N."/>
            <person name="Wang J."/>
            <person name="Shi W."/>
            <person name="Du L."/>
            <person name="Sun Y."/>
            <person name="Zhan W."/>
            <person name="Jiang J."/>
            <person name="Wang Q."/>
            <person name="Zhang B."/>
            <person name="Ji P."/>
            <person name="Sakyi L.B."/>
            <person name="Cui X."/>
            <person name="Yuan T."/>
            <person name="Jiang B."/>
            <person name="Yang W."/>
            <person name="Lam T.T.-Y."/>
            <person name="Chang Q."/>
            <person name="Ding S."/>
            <person name="Wang X."/>
            <person name="Zhu J."/>
            <person name="Ruan X."/>
            <person name="Zhao L."/>
            <person name="Wei J."/>
            <person name="Que T."/>
            <person name="Du C."/>
            <person name="Cheng J."/>
            <person name="Dai P."/>
            <person name="Han X."/>
            <person name="Huang E."/>
            <person name="Gao Y."/>
            <person name="Liu J."/>
            <person name="Shao H."/>
            <person name="Ye R."/>
            <person name="Li L."/>
            <person name="Wei W."/>
            <person name="Wang X."/>
            <person name="Wang C."/>
            <person name="Huo Q."/>
            <person name="Li W."/>
            <person name="Guo W."/>
            <person name="Chen H."/>
            <person name="Chen S."/>
            <person name="Zhou L."/>
            <person name="Zhou L."/>
            <person name="Ni X."/>
            <person name="Tian J."/>
            <person name="Zhou Y."/>
            <person name="Sheng Y."/>
            <person name="Liu T."/>
            <person name="Pan Y."/>
            <person name="Xia L."/>
            <person name="Li J."/>
            <person name="Zhao F."/>
            <person name="Cao W."/>
        </authorList>
    </citation>
    <scope>NUCLEOTIDE SEQUENCE</scope>
    <source>
        <strain evidence="2">Rsan-2018</strain>
        <tissue evidence="2">Larvae</tissue>
    </source>
</reference>
<evidence type="ECO:0000313" key="2">
    <source>
        <dbReference type="EMBL" id="KAH7971927.1"/>
    </source>
</evidence>
<dbReference type="EMBL" id="JABSTV010001247">
    <property type="protein sequence ID" value="KAH7971927.1"/>
    <property type="molecule type" value="Genomic_DNA"/>
</dbReference>
<proteinExistence type="predicted"/>
<evidence type="ECO:0000256" key="1">
    <source>
        <dbReference type="SAM" id="SignalP"/>
    </source>
</evidence>
<name>A0A9D4T3A9_RHISA</name>
<feature type="chain" id="PRO_5039140445" evidence="1">
    <location>
        <begin position="22"/>
        <end position="239"/>
    </location>
</feature>
<protein>
    <submittedName>
        <fullName evidence="2">Uncharacterized protein</fullName>
    </submittedName>
</protein>
<feature type="signal peptide" evidence="1">
    <location>
        <begin position="1"/>
        <end position="21"/>
    </location>
</feature>
<dbReference type="PANTHER" id="PTHR33964">
    <property type="entry name" value="RE45066P-RELATED"/>
    <property type="match status" value="1"/>
</dbReference>
<dbReference type="AlphaFoldDB" id="A0A9D4T3A9"/>
<gene>
    <name evidence="2" type="ORF">HPB52_003867</name>
</gene>
<accession>A0A9D4T3A9</accession>